<reference evidence="7" key="1">
    <citation type="submission" date="2025-08" db="UniProtKB">
        <authorList>
            <consortium name="RefSeq"/>
        </authorList>
    </citation>
    <scope>IDENTIFICATION</scope>
    <source>
        <tissue evidence="7">Whole Larva</tissue>
    </source>
</reference>
<evidence type="ECO:0000256" key="3">
    <source>
        <dbReference type="PROSITE-ProRule" id="PRU00059"/>
    </source>
</evidence>
<organism evidence="6 7">
    <name type="scientific">Nicrophorus vespilloides</name>
    <name type="common">Boreal carrion beetle</name>
    <dbReference type="NCBI Taxonomy" id="110193"/>
    <lineage>
        <taxon>Eukaryota</taxon>
        <taxon>Metazoa</taxon>
        <taxon>Ecdysozoa</taxon>
        <taxon>Arthropoda</taxon>
        <taxon>Hexapoda</taxon>
        <taxon>Insecta</taxon>
        <taxon>Pterygota</taxon>
        <taxon>Neoptera</taxon>
        <taxon>Endopterygota</taxon>
        <taxon>Coleoptera</taxon>
        <taxon>Polyphaga</taxon>
        <taxon>Staphyliniformia</taxon>
        <taxon>Silphidae</taxon>
        <taxon>Nicrophorinae</taxon>
        <taxon>Nicrophorus</taxon>
    </lineage>
</organism>
<comment type="caution">
    <text evidence="3">Lacks conserved residue(s) required for the propagation of feature annotation.</text>
</comment>
<keyword evidence="6" id="KW-1185">Reference proteome</keyword>
<dbReference type="SUPFAM" id="SSF49854">
    <property type="entry name" value="Spermadhesin, CUB domain"/>
    <property type="match status" value="2"/>
</dbReference>
<gene>
    <name evidence="7" type="primary">LOC108569152</name>
</gene>
<evidence type="ECO:0000256" key="2">
    <source>
        <dbReference type="ARBA" id="ARBA00023157"/>
    </source>
</evidence>
<feature type="chain" id="PRO_5046769763" evidence="4">
    <location>
        <begin position="22"/>
        <end position="840"/>
    </location>
</feature>
<dbReference type="Gene3D" id="2.60.120.290">
    <property type="entry name" value="Spermadhesin, CUB domain"/>
    <property type="match status" value="1"/>
</dbReference>
<evidence type="ECO:0000313" key="7">
    <source>
        <dbReference type="RefSeq" id="XP_017786083.1"/>
    </source>
</evidence>
<dbReference type="SMART" id="SM00042">
    <property type="entry name" value="CUB"/>
    <property type="match status" value="1"/>
</dbReference>
<proteinExistence type="predicted"/>
<dbReference type="RefSeq" id="XP_017786083.1">
    <property type="nucleotide sequence ID" value="XM_017930594.1"/>
</dbReference>
<evidence type="ECO:0000259" key="5">
    <source>
        <dbReference type="PROSITE" id="PS01180"/>
    </source>
</evidence>
<dbReference type="PROSITE" id="PS01180">
    <property type="entry name" value="CUB"/>
    <property type="match status" value="2"/>
</dbReference>
<name>A0ABM1NGY3_NICVS</name>
<dbReference type="Pfam" id="PF00431">
    <property type="entry name" value="CUB"/>
    <property type="match status" value="1"/>
</dbReference>
<dbReference type="GeneID" id="108569152"/>
<keyword evidence="1" id="KW-0677">Repeat</keyword>
<dbReference type="PANTHER" id="PTHR24251">
    <property type="entry name" value="OVOCHYMASE-RELATED"/>
    <property type="match status" value="1"/>
</dbReference>
<keyword evidence="2" id="KW-1015">Disulfide bond</keyword>
<evidence type="ECO:0000313" key="6">
    <source>
        <dbReference type="Proteomes" id="UP000695000"/>
    </source>
</evidence>
<accession>A0ABM1NGY3</accession>
<feature type="signal peptide" evidence="4">
    <location>
        <begin position="1"/>
        <end position="21"/>
    </location>
</feature>
<evidence type="ECO:0000256" key="4">
    <source>
        <dbReference type="SAM" id="SignalP"/>
    </source>
</evidence>
<dbReference type="CDD" id="cd00041">
    <property type="entry name" value="CUB"/>
    <property type="match status" value="1"/>
</dbReference>
<sequence length="840" mass="93918">MCPLGIAVFLCMAWLSYPSNGQLAWTPIYVDGKSQIDLWTKEAKGCPCPWDASNRQCACCVADGGCHCGKDAPNRCTQCGLEQHCNHMCNLTLSAADLQTKSGKHFGQIKSPSLQGPSMCWYTFLPSQNQRVEIQVYRLVNTGKFNGTSCVGGHLQLMSGTEPLYSHHENQLCGTNERYSPPVVFFSDNGVATLLFEITEETSRSQFLAYFSFSDVNATDGVGFQPRGGMPLQNTDCDWLYQDSCEKQGQCVLASPGYPGIYPPNRQCRYHIRTGSSERTHVKITFTSLLLPPERCNTSDYVAIYKAVAIPENLLGTLCGNQRKMFEFAGSNLLIEFRTGTQHPPFEYNGFVATLDFYKKTTTPLPTTLPTVVHRVSTNLITHEVTTAAPNFTGCDILISGNNTRSGQFDTREYDWYPICRITFRGRPSDVVHISFFNLRLRSPSCRTVVEVFDGALEIRKNMLERLCSPQVKQSRDPDDLHSKRLLSSRNEMVIFFQRPNAPLGTNEAEFLAGRYFFHDEQISGTVLPAGMCDVIYKGSTSPSAGMIDNPSTQHLYWNMEGPLLCTQKFVPAANQSITLKVISLEQMVKEPACVTQCGDHGCRCVSSSPISKIDHVLIVNDDTWKVACLCGSYQHEWLPVSVRSWASLTLVYSVAHYTWKKKGFDISASYTFNMDTVCGEQVYTLHTGEIVLNNLTPTENLNHFYEQSCTWTLHSNVERQLELDISSSQNRPCAAWNVSIHEYSASSSYKHLGEVLHTFCSRDAHKVYLLPWKVSTVIVRLRTLSRTLPQFKVKWRSHVVRANTRFGGAPTPAPNADSTSSAGTLAASLIIIMMLLCFR</sequence>
<dbReference type="InterPro" id="IPR035914">
    <property type="entry name" value="Sperma_CUB_dom_sf"/>
</dbReference>
<protein>
    <submittedName>
        <fullName evidence="7">Uncharacterized protein LOC108569152</fullName>
    </submittedName>
</protein>
<feature type="domain" description="CUB" evidence="5">
    <location>
        <begin position="89"/>
        <end position="214"/>
    </location>
</feature>
<feature type="domain" description="CUB" evidence="5">
    <location>
        <begin position="237"/>
        <end position="358"/>
    </location>
</feature>
<keyword evidence="4" id="KW-0732">Signal</keyword>
<dbReference type="Proteomes" id="UP000695000">
    <property type="component" value="Unplaced"/>
</dbReference>
<dbReference type="InterPro" id="IPR000859">
    <property type="entry name" value="CUB_dom"/>
</dbReference>
<evidence type="ECO:0000256" key="1">
    <source>
        <dbReference type="ARBA" id="ARBA00022737"/>
    </source>
</evidence>